<dbReference type="Gene3D" id="1.20.1110.10">
    <property type="entry name" value="Calcium-transporting ATPase, transmembrane domain"/>
    <property type="match status" value="1"/>
</dbReference>
<keyword evidence="11 12" id="KW-0472">Membrane</keyword>
<dbReference type="InterPro" id="IPR036163">
    <property type="entry name" value="HMA_dom_sf"/>
</dbReference>
<feature type="domain" description="P-type ATPase A" evidence="13">
    <location>
        <begin position="305"/>
        <end position="400"/>
    </location>
</feature>
<dbReference type="CDD" id="cd00371">
    <property type="entry name" value="HMA"/>
    <property type="match status" value="1"/>
</dbReference>
<feature type="transmembrane region" description="Helical" evidence="12">
    <location>
        <begin position="734"/>
        <end position="755"/>
    </location>
</feature>
<dbReference type="InterPro" id="IPR008250">
    <property type="entry name" value="ATPase_P-typ_transduc_dom_A_sf"/>
</dbReference>
<feature type="transmembrane region" description="Helical" evidence="12">
    <location>
        <begin position="420"/>
        <end position="440"/>
    </location>
</feature>
<protein>
    <submittedName>
        <fullName evidence="15">Cation-transporting ATPase PacS</fullName>
        <ecNumber evidence="15">3.6.3.-</ecNumber>
    </submittedName>
</protein>
<dbReference type="GO" id="GO:0005524">
    <property type="term" value="F:ATP binding"/>
    <property type="evidence" value="ECO:0007669"/>
    <property type="project" value="InterPro"/>
</dbReference>
<dbReference type="GO" id="GO:0055070">
    <property type="term" value="P:copper ion homeostasis"/>
    <property type="evidence" value="ECO:0007669"/>
    <property type="project" value="TreeGrafter"/>
</dbReference>
<evidence type="ECO:0000256" key="10">
    <source>
        <dbReference type="ARBA" id="ARBA00023065"/>
    </source>
</evidence>
<dbReference type="InterPro" id="IPR023214">
    <property type="entry name" value="HAD_sf"/>
</dbReference>
<dbReference type="InterPro" id="IPR059000">
    <property type="entry name" value="ATPase_P-type_domA"/>
</dbReference>
<dbReference type="RefSeq" id="WP_110173003.1">
    <property type="nucleotide sequence ID" value="NZ_CP015136.1"/>
</dbReference>
<keyword evidence="16" id="KW-1185">Reference proteome</keyword>
<dbReference type="STRING" id="1855912.LuPra_04708"/>
<evidence type="ECO:0000256" key="12">
    <source>
        <dbReference type="SAM" id="Phobius"/>
    </source>
</evidence>
<feature type="transmembrane region" description="Helical" evidence="12">
    <location>
        <begin position="761"/>
        <end position="782"/>
    </location>
</feature>
<dbReference type="InterPro" id="IPR023299">
    <property type="entry name" value="ATPase_P-typ_cyto_dom_N"/>
</dbReference>
<accession>A0A143PTH2</accession>
<keyword evidence="2" id="KW-0813">Transport</keyword>
<dbReference type="InterPro" id="IPR021993">
    <property type="entry name" value="ATPase-cat-bd"/>
</dbReference>
<feature type="domain" description="Putative metal-binding" evidence="14">
    <location>
        <begin position="8"/>
        <end position="85"/>
    </location>
</feature>
<dbReference type="EMBL" id="CP015136">
    <property type="protein sequence ID" value="AMY11458.1"/>
    <property type="molecule type" value="Genomic_DNA"/>
</dbReference>
<dbReference type="GO" id="GO:0005507">
    <property type="term" value="F:copper ion binding"/>
    <property type="evidence" value="ECO:0007669"/>
    <property type="project" value="TreeGrafter"/>
</dbReference>
<gene>
    <name evidence="15" type="primary">pacS_2</name>
    <name evidence="15" type="ORF">LuPra_04708</name>
</gene>
<dbReference type="Gene3D" id="2.70.150.10">
    <property type="entry name" value="Calcium-transporting ATPase, cytoplasmic transduction domain A"/>
    <property type="match status" value="1"/>
</dbReference>
<evidence type="ECO:0000256" key="5">
    <source>
        <dbReference type="ARBA" id="ARBA00022692"/>
    </source>
</evidence>
<keyword evidence="5 12" id="KW-0812">Transmembrane</keyword>
<dbReference type="InterPro" id="IPR006121">
    <property type="entry name" value="HMA_dom"/>
</dbReference>
<dbReference type="Pfam" id="PF00122">
    <property type="entry name" value="E1-E2_ATPase"/>
    <property type="match status" value="1"/>
</dbReference>
<dbReference type="PRINTS" id="PR00119">
    <property type="entry name" value="CATATPASE"/>
</dbReference>
<evidence type="ECO:0000259" key="13">
    <source>
        <dbReference type="Pfam" id="PF00122"/>
    </source>
</evidence>
<feature type="transmembrane region" description="Helical" evidence="12">
    <location>
        <begin position="452"/>
        <end position="477"/>
    </location>
</feature>
<dbReference type="PANTHER" id="PTHR43520">
    <property type="entry name" value="ATP7, ISOFORM B"/>
    <property type="match status" value="1"/>
</dbReference>
<evidence type="ECO:0000256" key="1">
    <source>
        <dbReference type="ARBA" id="ARBA00004651"/>
    </source>
</evidence>
<reference evidence="16" key="2">
    <citation type="submission" date="2016-04" db="EMBL/GenBank/DDBJ databases">
        <title>First Complete Genome Sequence of a Subdivision 6 Acidobacterium.</title>
        <authorList>
            <person name="Huang S."/>
            <person name="Vieira S."/>
            <person name="Bunk B."/>
            <person name="Riedel T."/>
            <person name="Sproeer C."/>
            <person name="Overmann J."/>
        </authorList>
    </citation>
    <scope>NUCLEOTIDE SEQUENCE [LARGE SCALE GENOMIC DNA]</scope>
    <source>
        <strain evidence="16">DSM 100886 HEG_-6_39</strain>
    </source>
</reference>
<dbReference type="GO" id="GO:0016887">
    <property type="term" value="F:ATP hydrolysis activity"/>
    <property type="evidence" value="ECO:0007669"/>
    <property type="project" value="InterPro"/>
</dbReference>
<evidence type="ECO:0000256" key="6">
    <source>
        <dbReference type="ARBA" id="ARBA00022723"/>
    </source>
</evidence>
<comment type="subcellular location">
    <subcellularLocation>
        <location evidence="1">Cell membrane</location>
        <topology evidence="1">Multi-pass membrane protein</topology>
    </subcellularLocation>
</comment>
<dbReference type="SUPFAM" id="SSF55008">
    <property type="entry name" value="HMA, heavy metal-associated domain"/>
    <property type="match status" value="1"/>
</dbReference>
<reference evidence="15 16" key="1">
    <citation type="journal article" date="2016" name="Genome Announc.">
        <title>First Complete Genome Sequence of a Subdivision 6 Acidobacterium Strain.</title>
        <authorList>
            <person name="Huang S."/>
            <person name="Vieira S."/>
            <person name="Bunk B."/>
            <person name="Riedel T."/>
            <person name="Sproer C."/>
            <person name="Overmann J."/>
        </authorList>
    </citation>
    <scope>NUCLEOTIDE SEQUENCE [LARGE SCALE GENOMIC DNA]</scope>
    <source>
        <strain evidence="16">DSM 100886 HEG_-6_39</strain>
    </source>
</reference>
<keyword evidence="8" id="KW-1278">Translocase</keyword>
<keyword evidence="3" id="KW-1003">Cell membrane</keyword>
<dbReference type="Gene3D" id="3.40.50.1000">
    <property type="entry name" value="HAD superfamily/HAD-like"/>
    <property type="match status" value="1"/>
</dbReference>
<evidence type="ECO:0000313" key="15">
    <source>
        <dbReference type="EMBL" id="AMY11458.1"/>
    </source>
</evidence>
<keyword evidence="7" id="KW-0460">Magnesium</keyword>
<dbReference type="GO" id="GO:0005886">
    <property type="term" value="C:plasma membrane"/>
    <property type="evidence" value="ECO:0007669"/>
    <property type="project" value="UniProtKB-SubCell"/>
</dbReference>
<feature type="transmembrane region" description="Helical" evidence="12">
    <location>
        <begin position="212"/>
        <end position="233"/>
    </location>
</feature>
<dbReference type="OrthoDB" id="1521937at2"/>
<dbReference type="NCBIfam" id="TIGR01494">
    <property type="entry name" value="ATPase_P-type"/>
    <property type="match status" value="1"/>
</dbReference>
<proteinExistence type="predicted"/>
<dbReference type="KEGG" id="abac:LuPra_04708"/>
<keyword evidence="6" id="KW-0479">Metal-binding</keyword>
<keyword evidence="15" id="KW-0378">Hydrolase</keyword>
<dbReference type="SUPFAM" id="SSF81653">
    <property type="entry name" value="Calcium ATPase, transduction domain A"/>
    <property type="match status" value="1"/>
</dbReference>
<dbReference type="Pfam" id="PF00702">
    <property type="entry name" value="Hydrolase"/>
    <property type="match status" value="1"/>
</dbReference>
<sequence>MPAAPALCRHCGDRCGTHGVHTAAGSFCCIGCASVFELLQAHGLSQFYACDPDAGVSQRTASTRDADRFAVLDDPAVALRLVDSHDGTFSHVTFSVPSLHCASCLWLLEQLWRFDEGIGRSEADLMRRTVRVAFRPDRTTLRALAERLASLGYEPIVDGERSAGHMPQARRDLYLKLGLAGFAVGNMMLFSIPRYANGAPLDPAFQRLFDALNVMFAIPVLVYSAADFFRAAWQSVRMRVMTLDVPVAMGLAVLFVRSLWDILTRSGEGFLDSFAGLVFFLLIGRLFQQMAFDRIAFDRTVRSFLPLSVRVATGARMAMRRIEDLAPGDVIVVRPQEVVPADACLLDTHGRIDLAFVTGEQHPVPVQAGDTIGAGARIVGEALRLQVLRRVSHSRLAELWNNPVFTQKPSHWLTTVSARFGQWFTIGALALAALGFWAWWPDVRMAAQVTTAVLIIACPCALTLAAPITLGTTLGMLGQAGVYLKQGAVALDLSRVDTIAFDKTGTLATAEAAATVDLDGLDDRDWARVRRLAAQSIHPVSRALAGRAAVEGDIRDVREVVGEGIRGVVDDAIVAVGTASFVSRVAELPTGYSGGRTWASVDGRTGSFALATPERAGMAETAAALGASHETWLLSGDHDEEAPRWRRAFGDRMRFRQAPEDKLRTVQARQSAGRHVLMIGDGLNDAGALAAADVGIAVSDDTACLVPACDVVIRGDRLTLLPAVLRYARRARAVIVLCFVVSVLYNVIGLTLALTGRLTPLATAILMPVSSLTVVGLSVGLMRVRAPRGSGQ</sequence>
<feature type="transmembrane region" description="Helical" evidence="12">
    <location>
        <begin position="245"/>
        <end position="263"/>
    </location>
</feature>
<dbReference type="GO" id="GO:0043682">
    <property type="term" value="F:P-type divalent copper transporter activity"/>
    <property type="evidence" value="ECO:0007669"/>
    <property type="project" value="TreeGrafter"/>
</dbReference>
<evidence type="ECO:0000256" key="7">
    <source>
        <dbReference type="ARBA" id="ARBA00022842"/>
    </source>
</evidence>
<evidence type="ECO:0000313" key="16">
    <source>
        <dbReference type="Proteomes" id="UP000076079"/>
    </source>
</evidence>
<dbReference type="SUPFAM" id="SSF56784">
    <property type="entry name" value="HAD-like"/>
    <property type="match status" value="1"/>
</dbReference>
<feature type="transmembrane region" description="Helical" evidence="12">
    <location>
        <begin position="269"/>
        <end position="287"/>
    </location>
</feature>
<keyword evidence="9 12" id="KW-1133">Transmembrane helix</keyword>
<keyword evidence="10" id="KW-0406">Ion transport</keyword>
<organism evidence="15 16">
    <name type="scientific">Luteitalea pratensis</name>
    <dbReference type="NCBI Taxonomy" id="1855912"/>
    <lineage>
        <taxon>Bacteria</taxon>
        <taxon>Pseudomonadati</taxon>
        <taxon>Acidobacteriota</taxon>
        <taxon>Vicinamibacteria</taxon>
        <taxon>Vicinamibacterales</taxon>
        <taxon>Vicinamibacteraceae</taxon>
        <taxon>Luteitalea</taxon>
    </lineage>
</organism>
<dbReference type="InterPro" id="IPR036412">
    <property type="entry name" value="HAD-like_sf"/>
</dbReference>
<evidence type="ECO:0000256" key="3">
    <source>
        <dbReference type="ARBA" id="ARBA00022475"/>
    </source>
</evidence>
<dbReference type="PANTHER" id="PTHR43520:SF5">
    <property type="entry name" value="CATION-TRANSPORTING P-TYPE ATPASE-RELATED"/>
    <property type="match status" value="1"/>
</dbReference>
<dbReference type="AlphaFoldDB" id="A0A143PTH2"/>
<evidence type="ECO:0000259" key="14">
    <source>
        <dbReference type="Pfam" id="PF12156"/>
    </source>
</evidence>
<feature type="transmembrane region" description="Helical" evidence="12">
    <location>
        <begin position="173"/>
        <end position="192"/>
    </location>
</feature>
<name>A0A143PTH2_LUTPR</name>
<evidence type="ECO:0000256" key="9">
    <source>
        <dbReference type="ARBA" id="ARBA00022989"/>
    </source>
</evidence>
<dbReference type="Gene3D" id="3.40.1110.10">
    <property type="entry name" value="Calcium-transporting ATPase, cytoplasmic domain N"/>
    <property type="match status" value="1"/>
</dbReference>
<keyword evidence="4" id="KW-0597">Phosphoprotein</keyword>
<evidence type="ECO:0000256" key="2">
    <source>
        <dbReference type="ARBA" id="ARBA00022448"/>
    </source>
</evidence>
<dbReference type="InterPro" id="IPR001757">
    <property type="entry name" value="P_typ_ATPase"/>
</dbReference>
<dbReference type="PATRIC" id="fig|1813736.3.peg.4965"/>
<dbReference type="Proteomes" id="UP000076079">
    <property type="component" value="Chromosome"/>
</dbReference>
<dbReference type="Pfam" id="PF12156">
    <property type="entry name" value="ATPase-cat_bd"/>
    <property type="match status" value="1"/>
</dbReference>
<evidence type="ECO:0000256" key="11">
    <source>
        <dbReference type="ARBA" id="ARBA00023136"/>
    </source>
</evidence>
<dbReference type="EC" id="3.6.3.-" evidence="15"/>
<dbReference type="Gene3D" id="3.30.70.100">
    <property type="match status" value="1"/>
</dbReference>
<evidence type="ECO:0000256" key="8">
    <source>
        <dbReference type="ARBA" id="ARBA00022967"/>
    </source>
</evidence>
<evidence type="ECO:0000256" key="4">
    <source>
        <dbReference type="ARBA" id="ARBA00022553"/>
    </source>
</evidence>